<keyword evidence="3" id="KW-1185">Reference proteome</keyword>
<dbReference type="KEGG" id="fcy:FRACYDRAFT_246694"/>
<feature type="region of interest" description="Disordered" evidence="1">
    <location>
        <begin position="86"/>
        <end position="111"/>
    </location>
</feature>
<organism evidence="2 3">
    <name type="scientific">Fragilariopsis cylindrus CCMP1102</name>
    <dbReference type="NCBI Taxonomy" id="635003"/>
    <lineage>
        <taxon>Eukaryota</taxon>
        <taxon>Sar</taxon>
        <taxon>Stramenopiles</taxon>
        <taxon>Ochrophyta</taxon>
        <taxon>Bacillariophyta</taxon>
        <taxon>Bacillariophyceae</taxon>
        <taxon>Bacillariophycidae</taxon>
        <taxon>Bacillariales</taxon>
        <taxon>Bacillariaceae</taxon>
        <taxon>Fragilariopsis</taxon>
    </lineage>
</organism>
<dbReference type="EMBL" id="KV784370">
    <property type="protein sequence ID" value="OEU10822.1"/>
    <property type="molecule type" value="Genomic_DNA"/>
</dbReference>
<protein>
    <recommendedName>
        <fullName evidence="4">Peroxidase</fullName>
    </recommendedName>
</protein>
<evidence type="ECO:0000313" key="3">
    <source>
        <dbReference type="Proteomes" id="UP000095751"/>
    </source>
</evidence>
<dbReference type="Proteomes" id="UP000095751">
    <property type="component" value="Unassembled WGS sequence"/>
</dbReference>
<proteinExistence type="predicted"/>
<feature type="compositionally biased region" description="Low complexity" evidence="1">
    <location>
        <begin position="88"/>
        <end position="100"/>
    </location>
</feature>
<evidence type="ECO:0000313" key="2">
    <source>
        <dbReference type="EMBL" id="OEU10822.1"/>
    </source>
</evidence>
<evidence type="ECO:0000256" key="1">
    <source>
        <dbReference type="SAM" id="MobiDB-lite"/>
    </source>
</evidence>
<dbReference type="InParanoid" id="A0A1E7EY28"/>
<dbReference type="AlphaFoldDB" id="A0A1E7EY28"/>
<reference evidence="2 3" key="1">
    <citation type="submission" date="2016-09" db="EMBL/GenBank/DDBJ databases">
        <title>Extensive genetic diversity and differential bi-allelic expression allows diatom success in the polar Southern Ocean.</title>
        <authorList>
            <consortium name="DOE Joint Genome Institute"/>
            <person name="Mock T."/>
            <person name="Otillar R.P."/>
            <person name="Strauss J."/>
            <person name="Dupont C."/>
            <person name="Frickenhaus S."/>
            <person name="Maumus F."/>
            <person name="Mcmullan M."/>
            <person name="Sanges R."/>
            <person name="Schmutz J."/>
            <person name="Toseland A."/>
            <person name="Valas R."/>
            <person name="Veluchamy A."/>
            <person name="Ward B.J."/>
            <person name="Allen A."/>
            <person name="Barry K."/>
            <person name="Falciatore A."/>
            <person name="Ferrante M."/>
            <person name="Fortunato A.E."/>
            <person name="Gloeckner G."/>
            <person name="Gruber A."/>
            <person name="Hipkin R."/>
            <person name="Janech M."/>
            <person name="Kroth P."/>
            <person name="Leese F."/>
            <person name="Lindquist E."/>
            <person name="Lyon B.R."/>
            <person name="Martin J."/>
            <person name="Mayer C."/>
            <person name="Parker M."/>
            <person name="Quesneville H."/>
            <person name="Raymond J."/>
            <person name="Uhlig C."/>
            <person name="Valentin K.U."/>
            <person name="Worden A.Z."/>
            <person name="Armbrust E.V."/>
            <person name="Bowler C."/>
            <person name="Green B."/>
            <person name="Moulton V."/>
            <person name="Van Oosterhout C."/>
            <person name="Grigoriev I."/>
        </authorList>
    </citation>
    <scope>NUCLEOTIDE SEQUENCE [LARGE SCALE GENOMIC DNA]</scope>
    <source>
        <strain evidence="2 3">CCMP1102</strain>
    </source>
</reference>
<evidence type="ECO:0008006" key="4">
    <source>
        <dbReference type="Google" id="ProtNLM"/>
    </source>
</evidence>
<name>A0A1E7EY28_9STRA</name>
<accession>A0A1E7EY28</accession>
<sequence>MVAFLGGGHSLGGVKGLISVRNTRFNFDKTPNIFDMLYLDRIDKASTTNLLSLCPQMKRPAAYLHVSELGYVKTADSGAGLITVGTGSSSSNVPSDMPSSSPSPKPNITPTSICCSDDRSWRYINKEGKKKSCKWVKKKPKKRCRKKKFNDINGQSAKEACPVACDTCPEEIEI</sequence>
<gene>
    <name evidence="2" type="ORF">FRACYDRAFT_246694</name>
</gene>